<evidence type="ECO:0000259" key="4">
    <source>
        <dbReference type="PROSITE" id="PS51898"/>
    </source>
</evidence>
<dbReference type="GO" id="GO:0015074">
    <property type="term" value="P:DNA integration"/>
    <property type="evidence" value="ECO:0007669"/>
    <property type="project" value="InterPro"/>
</dbReference>
<accession>A0A370I0E8</accession>
<evidence type="ECO:0000256" key="3">
    <source>
        <dbReference type="ARBA" id="ARBA00023172"/>
    </source>
</evidence>
<dbReference type="AlphaFoldDB" id="A0A370I0E8"/>
<dbReference type="Proteomes" id="UP000254869">
    <property type="component" value="Unassembled WGS sequence"/>
</dbReference>
<protein>
    <submittedName>
        <fullName evidence="5">Site-specific recombinase XerD</fullName>
    </submittedName>
</protein>
<dbReference type="InterPro" id="IPR011010">
    <property type="entry name" value="DNA_brk_join_enz"/>
</dbReference>
<dbReference type="PANTHER" id="PTHR30349">
    <property type="entry name" value="PHAGE INTEGRASE-RELATED"/>
    <property type="match status" value="1"/>
</dbReference>
<dbReference type="GO" id="GO:0003677">
    <property type="term" value="F:DNA binding"/>
    <property type="evidence" value="ECO:0007669"/>
    <property type="project" value="UniProtKB-KW"/>
</dbReference>
<organism evidence="5 6">
    <name type="scientific">Nocardia pseudobrasiliensis</name>
    <dbReference type="NCBI Taxonomy" id="45979"/>
    <lineage>
        <taxon>Bacteria</taxon>
        <taxon>Bacillati</taxon>
        <taxon>Actinomycetota</taxon>
        <taxon>Actinomycetes</taxon>
        <taxon>Mycobacteriales</taxon>
        <taxon>Nocardiaceae</taxon>
        <taxon>Nocardia</taxon>
    </lineage>
</organism>
<evidence type="ECO:0000313" key="5">
    <source>
        <dbReference type="EMBL" id="RDI64040.1"/>
    </source>
</evidence>
<dbReference type="SUPFAM" id="SSF56349">
    <property type="entry name" value="DNA breaking-rejoining enzymes"/>
    <property type="match status" value="1"/>
</dbReference>
<dbReference type="Gene3D" id="1.10.443.10">
    <property type="entry name" value="Intergrase catalytic core"/>
    <property type="match status" value="1"/>
</dbReference>
<dbReference type="STRING" id="1210086.GCA_001613105_03500"/>
<dbReference type="InterPro" id="IPR010998">
    <property type="entry name" value="Integrase_recombinase_N"/>
</dbReference>
<comment type="similarity">
    <text evidence="1">Belongs to the 'phage' integrase family.</text>
</comment>
<keyword evidence="3" id="KW-0233">DNA recombination</keyword>
<dbReference type="PROSITE" id="PS51898">
    <property type="entry name" value="TYR_RECOMBINASE"/>
    <property type="match status" value="1"/>
</dbReference>
<sequence length="323" mass="35817">MVGAVVSDRTPLSELFEIWIATKRKLKPQSADRYRRIWGRYGERQLGALRVRELPTSRAERHLSVVADQSAASAKTLRVVLLGMFALAVRYDVLAVNPVRETSRASSKRSGARAVTPEQFAVVRQAVRAYRDREHGFGPRPGRQLPEFIDVLASTGCRPNEVLSLRWSDVDLLADPPRMTVAGTIIDHGAVKGEALHRQDERKGDAPPHTVFLPKLAVEALTVLFAEAVSPDAPVFTNRDGGWMSLANLRRSLRAALPEELRWVTPRSFRPTVATVVRDDLGPAEAQAQLSHAKLATTERHYLERRTVGPDARAALDRYASGK</sequence>
<reference evidence="5 6" key="1">
    <citation type="submission" date="2018-07" db="EMBL/GenBank/DDBJ databases">
        <title>Genomic Encyclopedia of Type Strains, Phase IV (KMG-IV): sequencing the most valuable type-strain genomes for metagenomic binning, comparative biology and taxonomic classification.</title>
        <authorList>
            <person name="Goeker M."/>
        </authorList>
    </citation>
    <scope>NUCLEOTIDE SEQUENCE [LARGE SCALE GENOMIC DNA]</scope>
    <source>
        <strain evidence="5 6">DSM 44290</strain>
    </source>
</reference>
<keyword evidence="2" id="KW-0238">DNA-binding</keyword>
<dbReference type="Gene3D" id="1.10.150.130">
    <property type="match status" value="1"/>
</dbReference>
<evidence type="ECO:0000256" key="1">
    <source>
        <dbReference type="ARBA" id="ARBA00008857"/>
    </source>
</evidence>
<dbReference type="EMBL" id="QQBC01000009">
    <property type="protein sequence ID" value="RDI64040.1"/>
    <property type="molecule type" value="Genomic_DNA"/>
</dbReference>
<comment type="caution">
    <text evidence="5">The sequence shown here is derived from an EMBL/GenBank/DDBJ whole genome shotgun (WGS) entry which is preliminary data.</text>
</comment>
<evidence type="ECO:0000256" key="2">
    <source>
        <dbReference type="ARBA" id="ARBA00023125"/>
    </source>
</evidence>
<dbReference type="Pfam" id="PF00589">
    <property type="entry name" value="Phage_integrase"/>
    <property type="match status" value="1"/>
</dbReference>
<name>A0A370I0E8_9NOCA</name>
<evidence type="ECO:0000313" key="6">
    <source>
        <dbReference type="Proteomes" id="UP000254869"/>
    </source>
</evidence>
<gene>
    <name evidence="5" type="ORF">DFR76_109381</name>
</gene>
<feature type="domain" description="Tyr recombinase" evidence="4">
    <location>
        <begin position="110"/>
        <end position="317"/>
    </location>
</feature>
<dbReference type="PANTHER" id="PTHR30349:SF64">
    <property type="entry name" value="PROPHAGE INTEGRASE INTD-RELATED"/>
    <property type="match status" value="1"/>
</dbReference>
<dbReference type="InterPro" id="IPR002104">
    <property type="entry name" value="Integrase_catalytic"/>
</dbReference>
<keyword evidence="6" id="KW-1185">Reference proteome</keyword>
<dbReference type="GO" id="GO:0006310">
    <property type="term" value="P:DNA recombination"/>
    <property type="evidence" value="ECO:0007669"/>
    <property type="project" value="UniProtKB-KW"/>
</dbReference>
<dbReference type="InterPro" id="IPR013762">
    <property type="entry name" value="Integrase-like_cat_sf"/>
</dbReference>
<proteinExistence type="inferred from homology"/>
<dbReference type="InterPro" id="IPR050090">
    <property type="entry name" value="Tyrosine_recombinase_XerCD"/>
</dbReference>